<organism evidence="1">
    <name type="scientific">marine metagenome</name>
    <dbReference type="NCBI Taxonomy" id="408172"/>
    <lineage>
        <taxon>unclassified sequences</taxon>
        <taxon>metagenomes</taxon>
        <taxon>ecological metagenomes</taxon>
    </lineage>
</organism>
<proteinExistence type="predicted"/>
<feature type="non-terminal residue" evidence="1">
    <location>
        <position position="145"/>
    </location>
</feature>
<protein>
    <submittedName>
        <fullName evidence="1">Uncharacterized protein</fullName>
    </submittedName>
</protein>
<gene>
    <name evidence="1" type="ORF">METZ01_LOCUS369098</name>
</gene>
<sequence length="145" mass="16561">MNQAAEFNDIPQDQHSMILQRRPVGQPQGRVAAINDWLDRYDLKNLKRYSAMDWDQIPGDEKTMLRMVVNSDDEDIRNQIKHNGEGSLADCGIEVPVLLDSGASISCITPKWAQELERKLKWTRSKGRQFRVENGGETDEIFSGE</sequence>
<dbReference type="EMBL" id="UINC01133360">
    <property type="protein sequence ID" value="SVD16244.1"/>
    <property type="molecule type" value="Genomic_DNA"/>
</dbReference>
<dbReference type="PROSITE" id="PS00141">
    <property type="entry name" value="ASP_PROTEASE"/>
    <property type="match status" value="1"/>
</dbReference>
<dbReference type="GO" id="GO:0006508">
    <property type="term" value="P:proteolysis"/>
    <property type="evidence" value="ECO:0007669"/>
    <property type="project" value="InterPro"/>
</dbReference>
<reference evidence="1" key="1">
    <citation type="submission" date="2018-05" db="EMBL/GenBank/DDBJ databases">
        <authorList>
            <person name="Lanie J.A."/>
            <person name="Ng W.-L."/>
            <person name="Kazmierczak K.M."/>
            <person name="Andrzejewski T.M."/>
            <person name="Davidsen T.M."/>
            <person name="Wayne K.J."/>
            <person name="Tettelin H."/>
            <person name="Glass J.I."/>
            <person name="Rusch D."/>
            <person name="Podicherti R."/>
            <person name="Tsui H.-C.T."/>
            <person name="Winkler M.E."/>
        </authorList>
    </citation>
    <scope>NUCLEOTIDE SEQUENCE</scope>
</reference>
<dbReference type="InterPro" id="IPR001969">
    <property type="entry name" value="Aspartic_peptidase_AS"/>
</dbReference>
<evidence type="ECO:0000313" key="1">
    <source>
        <dbReference type="EMBL" id="SVD16244.1"/>
    </source>
</evidence>
<name>A0A382T257_9ZZZZ</name>
<dbReference type="AlphaFoldDB" id="A0A382T257"/>
<accession>A0A382T257</accession>
<dbReference type="GO" id="GO:0004190">
    <property type="term" value="F:aspartic-type endopeptidase activity"/>
    <property type="evidence" value="ECO:0007669"/>
    <property type="project" value="InterPro"/>
</dbReference>